<dbReference type="Proteomes" id="UP000887579">
    <property type="component" value="Unplaced"/>
</dbReference>
<evidence type="ECO:0000313" key="1">
    <source>
        <dbReference type="Proteomes" id="UP000887579"/>
    </source>
</evidence>
<organism evidence="1 2">
    <name type="scientific">Panagrolaimus sp. ES5</name>
    <dbReference type="NCBI Taxonomy" id="591445"/>
    <lineage>
        <taxon>Eukaryota</taxon>
        <taxon>Metazoa</taxon>
        <taxon>Ecdysozoa</taxon>
        <taxon>Nematoda</taxon>
        <taxon>Chromadorea</taxon>
        <taxon>Rhabditida</taxon>
        <taxon>Tylenchina</taxon>
        <taxon>Panagrolaimomorpha</taxon>
        <taxon>Panagrolaimoidea</taxon>
        <taxon>Panagrolaimidae</taxon>
        <taxon>Panagrolaimus</taxon>
    </lineage>
</organism>
<protein>
    <submittedName>
        <fullName evidence="2">Heat shock protein 70</fullName>
    </submittedName>
</protein>
<accession>A0AC34GTC3</accession>
<dbReference type="WBParaSite" id="ES5_v2.g7845.t1">
    <property type="protein sequence ID" value="ES5_v2.g7845.t1"/>
    <property type="gene ID" value="ES5_v2.g7845"/>
</dbReference>
<evidence type="ECO:0000313" key="2">
    <source>
        <dbReference type="WBParaSite" id="ES5_v2.g7845.t1"/>
    </source>
</evidence>
<reference evidence="2" key="1">
    <citation type="submission" date="2022-11" db="UniProtKB">
        <authorList>
            <consortium name="WormBaseParasite"/>
        </authorList>
    </citation>
    <scope>IDENTIFICATION</scope>
</reference>
<name>A0AC34GTC3_9BILA</name>
<proteinExistence type="predicted"/>
<sequence length="502" mass="57144">MRVDPVEALPYKKAFKFERTNDVNILEAVFSQKDKECISLPNFEKVLLVLSIDVNSIYSIQYANVTDVGDCELAKLNLKSPITISITDIYTFPNKNLIKDSVEINAVGIDLGTTRCCAAVNRKNGINTVALDNKGERLLPSYVAFDEKHEKCGQIVIDRLRNYAKSSIFDVKRIIGKRFNDVKIDNSWPFTVNELITLEPKTKYCVEDEREENLLIKFISSTGLTLKYPEEISAVLLKHIKEKVEEFQGKKLTEAVITVPAAFNENQNQATLEAAYIAGWKTIHLLPEPVAAAFAYFINRPIPNNSTLLLFDLGGGTLDVCIFKIQNNQLQIISKTGDSNTGGRDFDNLLIKYFEKKLNKYYKIELDQSKKYKLMIKCQNIKENLSILQEDLLDAEEIDSLCEENISITRNQFEAMSEEILCRIRFVTEVALEKIDYEPNQIDKILLVGGSCRMPMIPNLLKEIFPYSDHICEEHPDEVVAVGAAYYSYYLNQKDKNNCSIM</sequence>